<dbReference type="SUPFAM" id="SSF56112">
    <property type="entry name" value="Protein kinase-like (PK-like)"/>
    <property type="match status" value="1"/>
</dbReference>
<organism evidence="1 2">
    <name type="scientific">Cryptolaemus montrouzieri</name>
    <dbReference type="NCBI Taxonomy" id="559131"/>
    <lineage>
        <taxon>Eukaryota</taxon>
        <taxon>Metazoa</taxon>
        <taxon>Ecdysozoa</taxon>
        <taxon>Arthropoda</taxon>
        <taxon>Hexapoda</taxon>
        <taxon>Insecta</taxon>
        <taxon>Pterygota</taxon>
        <taxon>Neoptera</taxon>
        <taxon>Endopterygota</taxon>
        <taxon>Coleoptera</taxon>
        <taxon>Polyphaga</taxon>
        <taxon>Cucujiformia</taxon>
        <taxon>Coccinelloidea</taxon>
        <taxon>Coccinellidae</taxon>
        <taxon>Scymninae</taxon>
        <taxon>Scymnini</taxon>
        <taxon>Cryptolaemus</taxon>
    </lineage>
</organism>
<dbReference type="Proteomes" id="UP001516400">
    <property type="component" value="Unassembled WGS sequence"/>
</dbReference>
<protein>
    <submittedName>
        <fullName evidence="1">Uncharacterized protein</fullName>
    </submittedName>
</protein>
<dbReference type="EMBL" id="JABFTP020000062">
    <property type="protein sequence ID" value="KAL3273768.1"/>
    <property type="molecule type" value="Genomic_DNA"/>
</dbReference>
<dbReference type="InterPro" id="IPR011009">
    <property type="entry name" value="Kinase-like_dom_sf"/>
</dbReference>
<dbReference type="PANTHER" id="PTHR11012:SF30">
    <property type="entry name" value="PROTEIN KINASE-LIKE DOMAIN-CONTAINING"/>
    <property type="match status" value="1"/>
</dbReference>
<dbReference type="Pfam" id="PF02958">
    <property type="entry name" value="EcKL"/>
    <property type="match status" value="1"/>
</dbReference>
<dbReference type="AlphaFoldDB" id="A0ABD2N4Y7"/>
<dbReference type="PANTHER" id="PTHR11012">
    <property type="entry name" value="PROTEIN KINASE-LIKE DOMAIN-CONTAINING"/>
    <property type="match status" value="1"/>
</dbReference>
<proteinExistence type="predicted"/>
<gene>
    <name evidence="1" type="ORF">HHI36_015195</name>
</gene>
<evidence type="ECO:0000313" key="1">
    <source>
        <dbReference type="EMBL" id="KAL3273768.1"/>
    </source>
</evidence>
<reference evidence="1 2" key="1">
    <citation type="journal article" date="2021" name="BMC Biol.">
        <title>Horizontally acquired antibacterial genes associated with adaptive radiation of ladybird beetles.</title>
        <authorList>
            <person name="Li H.S."/>
            <person name="Tang X.F."/>
            <person name="Huang Y.H."/>
            <person name="Xu Z.Y."/>
            <person name="Chen M.L."/>
            <person name="Du X.Y."/>
            <person name="Qiu B.Y."/>
            <person name="Chen P.T."/>
            <person name="Zhang W."/>
            <person name="Slipinski A."/>
            <person name="Escalona H.E."/>
            <person name="Waterhouse R.M."/>
            <person name="Zwick A."/>
            <person name="Pang H."/>
        </authorList>
    </citation>
    <scope>NUCLEOTIDE SEQUENCE [LARGE SCALE GENOMIC DNA]</scope>
    <source>
        <strain evidence="1">SYSU2018</strain>
    </source>
</reference>
<accession>A0ABD2N4Y7</accession>
<dbReference type="InterPro" id="IPR004119">
    <property type="entry name" value="EcKL"/>
</dbReference>
<sequence>MFKYEQSKKAKPSEVRFLDFQMAMVDSPVIDLSSFLYNVADENALANFDYLLSVYHESFSKTMESLGSNPEIIFSMSDLKQHWKKYGFYAVIALAIYIKVQLCDLDEVPDFIKLIENGENFIGCFEFESRNAKIIRERMKRAYVHFGEFLKFNRL</sequence>
<keyword evidence="2" id="KW-1185">Reference proteome</keyword>
<evidence type="ECO:0000313" key="2">
    <source>
        <dbReference type="Proteomes" id="UP001516400"/>
    </source>
</evidence>
<comment type="caution">
    <text evidence="1">The sequence shown here is derived from an EMBL/GenBank/DDBJ whole genome shotgun (WGS) entry which is preliminary data.</text>
</comment>
<name>A0ABD2N4Y7_9CUCU</name>